<dbReference type="InterPro" id="IPR011990">
    <property type="entry name" value="TPR-like_helical_dom_sf"/>
</dbReference>
<dbReference type="PANTHER" id="PTHR47447:SF23">
    <property type="entry name" value="PENTACOTRIPEPTIDE-REPEAT REGION OF PRORP DOMAIN-CONTAINING PROTEIN"/>
    <property type="match status" value="1"/>
</dbReference>
<keyword evidence="3" id="KW-0732">Signal</keyword>
<feature type="region of interest" description="Disordered" evidence="2">
    <location>
        <begin position="442"/>
        <end position="564"/>
    </location>
</feature>
<sequence length="735" mass="80546">MGGRWQSFLDIALLLVALLSFCSQGGDCAFVPVDSNGIIPVFKPKRFCDSQRHVGIEKTPSSVALKLSAGVSGSEGVGGGFNETVLPETALLGKPVPTRSYTSLMFNPDVSGHTDSDPVSPIAQALKRLEAFSLHEIPFKPSLAVYKQLLVPSVQTKEISLPGVLSLFEEMKANGLTPDQHVYTMLLLAFAKAAGCEHPRERAALFDRVLLLFAEMRKNGIKPDPAACYLLIKLASSLRSLSAWQRAHACLSGVREEGVEPPTCIWNELLSGAAAIPEVPWEKVWKTYQEMVLSGATPNETTFFALSLVFARSGRSGSGKFRGPHRAQALLEEMVRHEVQPKERVFEGIVVGLSTSHRKECVQSAREVLHVMKSRQMEPSYRALSAILSACIHSRDAACFADFLDVFQEMRQRKMVPSARMYREAIRMRLIKGYMEGQAAAAAEAARRPSSSLSRPSRLRMFPRSRQSPQKQQQQQQGDERGKKSSEKEAKNSGTDETAVRGGEGHPGSSGGGERESVSRENSVEADGRGGGGGSSREHQEASEQIAEQVAEKVSRSRHESQEGVEWDALAASTMSWSAEASVQSVVQKFPFDLVSEMREKNMRVGLSTCMWILVATLFYPRGGMGGGQVEGGQSATMRAIEELWEEMTLAVLRFWQGLGRPRWVAQLLQRIEVVLQKLEMMVPARLQWMFLWWQGAGGVASPSFSPSESQQKGHPGQGQKGQKGGAGRSCSSHL</sequence>
<feature type="compositionally biased region" description="Basic and acidic residues" evidence="2">
    <location>
        <begin position="550"/>
        <end position="562"/>
    </location>
</feature>
<name>A0A0G4IEK5_9ALVE</name>
<dbReference type="EMBL" id="CDMZ01005891">
    <property type="protein sequence ID" value="CEM55586.1"/>
    <property type="molecule type" value="Genomic_DNA"/>
</dbReference>
<feature type="region of interest" description="Disordered" evidence="2">
    <location>
        <begin position="703"/>
        <end position="735"/>
    </location>
</feature>
<feature type="signal peptide" evidence="3">
    <location>
        <begin position="1"/>
        <end position="28"/>
    </location>
</feature>
<dbReference type="Pfam" id="PF17177">
    <property type="entry name" value="PPR_long"/>
    <property type="match status" value="1"/>
</dbReference>
<dbReference type="PANTHER" id="PTHR47447">
    <property type="entry name" value="OS03G0856100 PROTEIN"/>
    <property type="match status" value="1"/>
</dbReference>
<gene>
    <name evidence="5" type="ORF">Cvel_13663</name>
</gene>
<protein>
    <recommendedName>
        <fullName evidence="4">PROP1-like PPR domain-containing protein</fullName>
    </recommendedName>
</protein>
<dbReference type="AlphaFoldDB" id="A0A0G4IEK5"/>
<evidence type="ECO:0000256" key="3">
    <source>
        <dbReference type="SAM" id="SignalP"/>
    </source>
</evidence>
<dbReference type="VEuPathDB" id="CryptoDB:Cvel_13663"/>
<evidence type="ECO:0000256" key="1">
    <source>
        <dbReference type="ARBA" id="ARBA00022737"/>
    </source>
</evidence>
<dbReference type="InterPro" id="IPR033443">
    <property type="entry name" value="PROP1-like_PPR_dom"/>
</dbReference>
<feature type="compositionally biased region" description="Basic and acidic residues" evidence="2">
    <location>
        <begin position="513"/>
        <end position="528"/>
    </location>
</feature>
<feature type="chain" id="PRO_5005192943" description="PROP1-like PPR domain-containing protein" evidence="3">
    <location>
        <begin position="29"/>
        <end position="735"/>
    </location>
</feature>
<proteinExistence type="predicted"/>
<organism evidence="5">
    <name type="scientific">Chromera velia CCMP2878</name>
    <dbReference type="NCBI Taxonomy" id="1169474"/>
    <lineage>
        <taxon>Eukaryota</taxon>
        <taxon>Sar</taxon>
        <taxon>Alveolata</taxon>
        <taxon>Colpodellida</taxon>
        <taxon>Chromeraceae</taxon>
        <taxon>Chromera</taxon>
    </lineage>
</organism>
<feature type="domain" description="PROP1-like PPR" evidence="4">
    <location>
        <begin position="281"/>
        <end position="409"/>
    </location>
</feature>
<evidence type="ECO:0000259" key="4">
    <source>
        <dbReference type="Pfam" id="PF17177"/>
    </source>
</evidence>
<feature type="compositionally biased region" description="Low complexity" evidence="2">
    <location>
        <begin position="464"/>
        <end position="477"/>
    </location>
</feature>
<evidence type="ECO:0000313" key="5">
    <source>
        <dbReference type="EMBL" id="CEM55586.1"/>
    </source>
</evidence>
<accession>A0A0G4IEK5</accession>
<feature type="compositionally biased region" description="Basic and acidic residues" evidence="2">
    <location>
        <begin position="478"/>
        <end position="491"/>
    </location>
</feature>
<evidence type="ECO:0000256" key="2">
    <source>
        <dbReference type="SAM" id="MobiDB-lite"/>
    </source>
</evidence>
<reference evidence="5" key="1">
    <citation type="submission" date="2014-11" db="EMBL/GenBank/DDBJ databases">
        <authorList>
            <person name="Otto D Thomas"/>
            <person name="Naeem Raeece"/>
        </authorList>
    </citation>
    <scope>NUCLEOTIDE SEQUENCE</scope>
</reference>
<dbReference type="Gene3D" id="1.25.40.10">
    <property type="entry name" value="Tetratricopeptide repeat domain"/>
    <property type="match status" value="2"/>
</dbReference>
<keyword evidence="1" id="KW-0677">Repeat</keyword>
<feature type="compositionally biased region" description="Low complexity" evidence="2">
    <location>
        <begin position="442"/>
        <end position="456"/>
    </location>
</feature>
<feature type="compositionally biased region" description="Gly residues" evidence="2">
    <location>
        <begin position="716"/>
        <end position="728"/>
    </location>
</feature>